<proteinExistence type="predicted"/>
<name>A0ABQ9XWR8_9EUKA</name>
<reference evidence="1 2" key="1">
    <citation type="journal article" date="2022" name="bioRxiv">
        <title>Genomics of Preaxostyla Flagellates Illuminates Evolutionary Transitions and the Path Towards Mitochondrial Loss.</title>
        <authorList>
            <person name="Novak L.V.F."/>
            <person name="Treitli S.C."/>
            <person name="Pyrih J."/>
            <person name="Halakuc P."/>
            <person name="Pipaliya S.V."/>
            <person name="Vacek V."/>
            <person name="Brzon O."/>
            <person name="Soukal P."/>
            <person name="Eme L."/>
            <person name="Dacks J.B."/>
            <person name="Karnkowska A."/>
            <person name="Elias M."/>
            <person name="Hampl V."/>
        </authorList>
    </citation>
    <scope>NUCLEOTIDE SEQUENCE [LARGE SCALE GENOMIC DNA]</scope>
    <source>
        <strain evidence="1">NAU3</strain>
        <tissue evidence="1">Gut</tissue>
    </source>
</reference>
<organism evidence="1 2">
    <name type="scientific">Blattamonas nauphoetae</name>
    <dbReference type="NCBI Taxonomy" id="2049346"/>
    <lineage>
        <taxon>Eukaryota</taxon>
        <taxon>Metamonada</taxon>
        <taxon>Preaxostyla</taxon>
        <taxon>Oxymonadida</taxon>
        <taxon>Blattamonas</taxon>
    </lineage>
</organism>
<protein>
    <submittedName>
        <fullName evidence="1">Uncharacterized protein</fullName>
    </submittedName>
</protein>
<comment type="caution">
    <text evidence="1">The sequence shown here is derived from an EMBL/GenBank/DDBJ whole genome shotgun (WGS) entry which is preliminary data.</text>
</comment>
<evidence type="ECO:0000313" key="1">
    <source>
        <dbReference type="EMBL" id="KAK2955932.1"/>
    </source>
</evidence>
<keyword evidence="2" id="KW-1185">Reference proteome</keyword>
<dbReference type="Proteomes" id="UP001281761">
    <property type="component" value="Unassembled WGS sequence"/>
</dbReference>
<dbReference type="EMBL" id="JARBJD010000061">
    <property type="protein sequence ID" value="KAK2955932.1"/>
    <property type="molecule type" value="Genomic_DNA"/>
</dbReference>
<gene>
    <name evidence="1" type="ORF">BLNAU_9092</name>
</gene>
<sequence>MSTDQTVTIIVDADKAPLVDVTYAEFKLKAVSIIPSPNYVFVKANEICTIVFDEVIHNYLESDAHVVFIDLGTVEFISNTFLPSTKLHKSLIGMTNVLDSSSFRTLRIIDTDISHVLPQTKDSSYGCANTVTIENTTFTNCTAPLGGGIIFGIGRSLITQLCSFGVDLKLEFLKLPHRNNTCIGNGEALGLAGGQRVEVLFFLGEATTY</sequence>
<evidence type="ECO:0000313" key="2">
    <source>
        <dbReference type="Proteomes" id="UP001281761"/>
    </source>
</evidence>
<accession>A0ABQ9XWR8</accession>